<sequence length="405" mass="44377">MTRQKYEMSWKKVANGECDGVEILKPTPHNIKNRRDVIQLDESKSTTKLLSLVRYKTYYQDKDDVLTPVPAPASQISSDLVALLGDDIQSSSPEPDDAHHILHLPDTTVAPHRPGPDLSEPDDPTLWVMQPELMEDHLVTLGVYGSLPSLGSLIEVFKFDHYGCFVNLACAPPSVLSLEGKLLHVSGSTAMCMTVSLVTECMLFEPGHQGGYASASGTQGGKCVKHLKIMPFHQMFCHESTTWALAFDLKIPLGMVTEIPNVCFNFDLVLELISTFIVDSSACSLPAKGQWRSLAKKTLSAETVSPGSGYPTSMGFMDEVPIYDGHASAGTQFLFWPSDFAVIKSLPRFTTSHDLDAFALVTVGYSLSVWTSFNNEPCISPNILFTIVLGTTPKKEKLAELGFLD</sequence>
<name>A0AA39P4X4_9AGAR</name>
<accession>A0AA39P4X4</accession>
<keyword evidence="2" id="KW-1185">Reference proteome</keyword>
<dbReference type="Proteomes" id="UP001175227">
    <property type="component" value="Unassembled WGS sequence"/>
</dbReference>
<protein>
    <submittedName>
        <fullName evidence="1">Uncharacterized protein</fullName>
    </submittedName>
</protein>
<gene>
    <name evidence="1" type="ORF">IW261DRAFT_1566010</name>
</gene>
<dbReference type="AlphaFoldDB" id="A0AA39P4X4"/>
<comment type="caution">
    <text evidence="1">The sequence shown here is derived from an EMBL/GenBank/DDBJ whole genome shotgun (WGS) entry which is preliminary data.</text>
</comment>
<evidence type="ECO:0000313" key="2">
    <source>
        <dbReference type="Proteomes" id="UP001175227"/>
    </source>
</evidence>
<evidence type="ECO:0000313" key="1">
    <source>
        <dbReference type="EMBL" id="KAK0477663.1"/>
    </source>
</evidence>
<dbReference type="EMBL" id="JAUEPR010000016">
    <property type="protein sequence ID" value="KAK0477663.1"/>
    <property type="molecule type" value="Genomic_DNA"/>
</dbReference>
<reference evidence="1" key="1">
    <citation type="submission" date="2023-06" db="EMBL/GenBank/DDBJ databases">
        <authorList>
            <consortium name="Lawrence Berkeley National Laboratory"/>
            <person name="Ahrendt S."/>
            <person name="Sahu N."/>
            <person name="Indic B."/>
            <person name="Wong-Bajracharya J."/>
            <person name="Merenyi Z."/>
            <person name="Ke H.-M."/>
            <person name="Monk M."/>
            <person name="Kocsube S."/>
            <person name="Drula E."/>
            <person name="Lipzen A."/>
            <person name="Balint B."/>
            <person name="Henrissat B."/>
            <person name="Andreopoulos B."/>
            <person name="Martin F.M."/>
            <person name="Harder C.B."/>
            <person name="Rigling D."/>
            <person name="Ford K.L."/>
            <person name="Foster G.D."/>
            <person name="Pangilinan J."/>
            <person name="Papanicolaou A."/>
            <person name="Barry K."/>
            <person name="LaButti K."/>
            <person name="Viragh M."/>
            <person name="Koriabine M."/>
            <person name="Yan M."/>
            <person name="Riley R."/>
            <person name="Champramary S."/>
            <person name="Plett K.L."/>
            <person name="Tsai I.J."/>
            <person name="Slot J."/>
            <person name="Sipos G."/>
            <person name="Plett J."/>
            <person name="Nagy L.G."/>
            <person name="Grigoriev I.V."/>
        </authorList>
    </citation>
    <scope>NUCLEOTIDE SEQUENCE</scope>
    <source>
        <strain evidence="1">ICMP 16352</strain>
    </source>
</reference>
<proteinExistence type="predicted"/>
<organism evidence="1 2">
    <name type="scientific">Armillaria novae-zelandiae</name>
    <dbReference type="NCBI Taxonomy" id="153914"/>
    <lineage>
        <taxon>Eukaryota</taxon>
        <taxon>Fungi</taxon>
        <taxon>Dikarya</taxon>
        <taxon>Basidiomycota</taxon>
        <taxon>Agaricomycotina</taxon>
        <taxon>Agaricomycetes</taxon>
        <taxon>Agaricomycetidae</taxon>
        <taxon>Agaricales</taxon>
        <taxon>Marasmiineae</taxon>
        <taxon>Physalacriaceae</taxon>
        <taxon>Armillaria</taxon>
    </lineage>
</organism>